<keyword evidence="2" id="KW-1185">Reference proteome</keyword>
<dbReference type="AlphaFoldDB" id="A0A6I3JAT7"/>
<dbReference type="EMBL" id="WLCI01000008">
    <property type="protein sequence ID" value="MTB95224.1"/>
    <property type="molecule type" value="Genomic_DNA"/>
</dbReference>
<name>A0A6I3JAT7_9ACTN</name>
<protein>
    <submittedName>
        <fullName evidence="1">Uncharacterized protein</fullName>
    </submittedName>
</protein>
<accession>A0A6I3JAT7</accession>
<organism evidence="1 2">
    <name type="scientific">Nocardioides marmotae</name>
    <dbReference type="NCBI Taxonomy" id="2663857"/>
    <lineage>
        <taxon>Bacteria</taxon>
        <taxon>Bacillati</taxon>
        <taxon>Actinomycetota</taxon>
        <taxon>Actinomycetes</taxon>
        <taxon>Propionibacteriales</taxon>
        <taxon>Nocardioidaceae</taxon>
        <taxon>Nocardioides</taxon>
    </lineage>
</organism>
<comment type="caution">
    <text evidence="1">The sequence shown here is derived from an EMBL/GenBank/DDBJ whole genome shotgun (WGS) entry which is preliminary data.</text>
</comment>
<evidence type="ECO:0000313" key="1">
    <source>
        <dbReference type="EMBL" id="MTB95224.1"/>
    </source>
</evidence>
<gene>
    <name evidence="1" type="ORF">GGQ22_09010</name>
</gene>
<sequence>MSLPTPHPAFAAHFTDPLYDDVALESAPFGSDEGSDVLWEWGERRDELAPGSTIAEVMEMDEGDVAETVARMAGIDHLDQAAIVRGAAFTLLRLVGHLGEEDRQTVLRVLDYEIATTADPGWLPQEARDQLVPPLERQRGDLLAWRNPAQ</sequence>
<reference evidence="1 2" key="1">
    <citation type="submission" date="2019-10" db="EMBL/GenBank/DDBJ databases">
        <title>Nocardioides novel species isolated from the excrement of Marmot.</title>
        <authorList>
            <person name="Zhang G."/>
        </authorList>
    </citation>
    <scope>NUCLEOTIDE SEQUENCE [LARGE SCALE GENOMIC DNA]</scope>
    <source>
        <strain evidence="2">zg-579</strain>
    </source>
</reference>
<dbReference type="Proteomes" id="UP000433406">
    <property type="component" value="Unassembled WGS sequence"/>
</dbReference>
<proteinExistence type="predicted"/>
<dbReference type="RefSeq" id="WP_154614845.1">
    <property type="nucleotide sequence ID" value="NZ_CP053660.1"/>
</dbReference>
<evidence type="ECO:0000313" key="2">
    <source>
        <dbReference type="Proteomes" id="UP000433406"/>
    </source>
</evidence>